<evidence type="ECO:0000256" key="2">
    <source>
        <dbReference type="ARBA" id="ARBA00022485"/>
    </source>
</evidence>
<evidence type="ECO:0000256" key="4">
    <source>
        <dbReference type="ARBA" id="ARBA00022723"/>
    </source>
</evidence>
<dbReference type="Pfam" id="PF01964">
    <property type="entry name" value="ThiC_Rad_SAM"/>
    <property type="match status" value="1"/>
</dbReference>
<comment type="catalytic activity">
    <reaction evidence="10">
        <text>5-amino-1-(5-phospho-beta-D-ribosyl)imidazole + S-adenosyl-L-methionine = 4-amino-2-methyl-5-(phosphooxymethyl)pyrimidine + CO + 5'-deoxyadenosine + formate + L-methionine + 3 H(+)</text>
        <dbReference type="Rhea" id="RHEA:24840"/>
        <dbReference type="ChEBI" id="CHEBI:15378"/>
        <dbReference type="ChEBI" id="CHEBI:15740"/>
        <dbReference type="ChEBI" id="CHEBI:17245"/>
        <dbReference type="ChEBI" id="CHEBI:17319"/>
        <dbReference type="ChEBI" id="CHEBI:57844"/>
        <dbReference type="ChEBI" id="CHEBI:58354"/>
        <dbReference type="ChEBI" id="CHEBI:59789"/>
        <dbReference type="ChEBI" id="CHEBI:137981"/>
        <dbReference type="EC" id="4.1.99.17"/>
    </reaction>
</comment>
<dbReference type="NCBIfam" id="TIGR00190">
    <property type="entry name" value="thiC"/>
    <property type="match status" value="1"/>
</dbReference>
<dbReference type="NCBIfam" id="NF009895">
    <property type="entry name" value="PRK13352.1"/>
    <property type="match status" value="1"/>
</dbReference>
<dbReference type="SFLD" id="SFLDG01114">
    <property type="entry name" value="phosphomethylpyrimidine_syntha"/>
    <property type="match status" value="1"/>
</dbReference>
<accession>A0A2J6WQW5</accession>
<dbReference type="GO" id="GO:0008270">
    <property type="term" value="F:zinc ion binding"/>
    <property type="evidence" value="ECO:0007669"/>
    <property type="project" value="UniProtKB-UniRule"/>
</dbReference>
<dbReference type="EC" id="4.1.99.17" evidence="10"/>
<feature type="binding site" evidence="10">
    <location>
        <position position="66"/>
    </location>
    <ligand>
        <name>substrate</name>
    </ligand>
</feature>
<feature type="binding site" evidence="10">
    <location>
        <position position="292"/>
    </location>
    <ligand>
        <name>substrate</name>
    </ligand>
</feature>
<feature type="binding site" evidence="10">
    <location>
        <position position="124"/>
    </location>
    <ligand>
        <name>substrate</name>
    </ligand>
</feature>
<keyword evidence="2 10" id="KW-0004">4Fe-4S</keyword>
<dbReference type="PANTHER" id="PTHR30557">
    <property type="entry name" value="THIAMINE BIOSYNTHESIS PROTEIN THIC"/>
    <property type="match status" value="1"/>
</dbReference>
<gene>
    <name evidence="10" type="primary">thiC</name>
    <name evidence="11" type="ORF">C0187_00995</name>
</gene>
<feature type="binding site" evidence="10">
    <location>
        <position position="414"/>
    </location>
    <ligand>
        <name>[4Fe-4S] cluster</name>
        <dbReference type="ChEBI" id="CHEBI:49883"/>
        <note>4Fe-4S-S-AdoMet</note>
    </ligand>
</feature>
<dbReference type="Gene3D" id="3.20.20.540">
    <property type="entry name" value="Radical SAM ThiC family, central domain"/>
    <property type="match status" value="1"/>
</dbReference>
<evidence type="ECO:0000256" key="7">
    <source>
        <dbReference type="ARBA" id="ARBA00023004"/>
    </source>
</evidence>
<evidence type="ECO:0000256" key="8">
    <source>
        <dbReference type="ARBA" id="ARBA00023014"/>
    </source>
</evidence>
<feature type="binding site" evidence="10">
    <location>
        <position position="407"/>
    </location>
    <ligand>
        <name>[4Fe-4S] cluster</name>
        <dbReference type="ChEBI" id="CHEBI:49883"/>
        <note>4Fe-4S-S-AdoMet</note>
    </ligand>
</feature>
<keyword evidence="8 10" id="KW-0411">Iron-sulfur</keyword>
<dbReference type="GO" id="GO:0009229">
    <property type="term" value="P:thiamine diphosphate biosynthetic process"/>
    <property type="evidence" value="ECO:0007669"/>
    <property type="project" value="UniProtKB-UniRule"/>
</dbReference>
<keyword evidence="4 10" id="KW-0479">Metal-binding</keyword>
<dbReference type="SFLD" id="SFLDS00113">
    <property type="entry name" value="Radical_SAM_Phosphomethylpyrim"/>
    <property type="match status" value="1"/>
</dbReference>
<evidence type="ECO:0000256" key="6">
    <source>
        <dbReference type="ARBA" id="ARBA00022977"/>
    </source>
</evidence>
<dbReference type="GO" id="GO:0070284">
    <property type="term" value="F:phosphomethylpyrimidine synthase activity"/>
    <property type="evidence" value="ECO:0007669"/>
    <property type="project" value="UniProtKB-EC"/>
</dbReference>
<feature type="binding site" evidence="10">
    <location>
        <position position="269"/>
    </location>
    <ligand>
        <name>Zn(2+)</name>
        <dbReference type="ChEBI" id="CHEBI:29105"/>
    </ligand>
</feature>
<dbReference type="HAMAP" id="MF_00089">
    <property type="entry name" value="ThiC"/>
    <property type="match status" value="1"/>
</dbReference>
<dbReference type="Proteomes" id="UP000242881">
    <property type="component" value="Unassembled WGS sequence"/>
</dbReference>
<keyword evidence="3 10" id="KW-0949">S-adenosyl-L-methionine</keyword>
<comment type="cofactor">
    <cofactor evidence="10">
        <name>[4Fe-4S] cluster</name>
        <dbReference type="ChEBI" id="CHEBI:49883"/>
    </cofactor>
    <text evidence="10">Binds 1 [4Fe-4S] cluster per subunit. The cluster is coordinated with 3 cysteines and an exchangeable S-adenosyl-L-methionine.</text>
</comment>
<keyword evidence="5 10" id="KW-0862">Zinc</keyword>
<feature type="binding site" evidence="10">
    <location>
        <begin position="185"/>
        <end position="187"/>
    </location>
    <ligand>
        <name>substrate</name>
    </ligand>
</feature>
<feature type="binding site" evidence="10">
    <location>
        <position position="265"/>
    </location>
    <ligand>
        <name>substrate</name>
    </ligand>
</feature>
<evidence type="ECO:0000256" key="5">
    <source>
        <dbReference type="ARBA" id="ARBA00022833"/>
    </source>
</evidence>
<keyword evidence="6 10" id="KW-0784">Thiamine biosynthesis</keyword>
<evidence type="ECO:0000256" key="10">
    <source>
        <dbReference type="HAMAP-Rule" id="MF_00089"/>
    </source>
</evidence>
<keyword evidence="9 10" id="KW-0456">Lyase</keyword>
<evidence type="ECO:0000313" key="11">
    <source>
        <dbReference type="EMBL" id="PMP72782.1"/>
    </source>
</evidence>
<dbReference type="EMBL" id="PNIN01000017">
    <property type="protein sequence ID" value="PMP72782.1"/>
    <property type="molecule type" value="Genomic_DNA"/>
</dbReference>
<dbReference type="Gene3D" id="6.10.250.620">
    <property type="match status" value="1"/>
</dbReference>
<comment type="caution">
    <text evidence="11">The sequence shown here is derived from an EMBL/GenBank/DDBJ whole genome shotgun (WGS) entry which is preliminary data.</text>
</comment>
<dbReference type="InterPro" id="IPR038521">
    <property type="entry name" value="ThiC/Bza_core_dom"/>
</dbReference>
<proteinExistence type="inferred from homology"/>
<dbReference type="FunFam" id="3.20.20.540:FF:000001">
    <property type="entry name" value="Phosphomethylpyrimidine synthase"/>
    <property type="match status" value="1"/>
</dbReference>
<feature type="binding site" evidence="10">
    <location>
        <position position="410"/>
    </location>
    <ligand>
        <name>[4Fe-4S] cluster</name>
        <dbReference type="ChEBI" id="CHEBI:49883"/>
        <note>4Fe-4S-S-AdoMet</note>
    </ligand>
</feature>
<protein>
    <recommendedName>
        <fullName evidence="10">Phosphomethylpyrimidine synthase</fullName>
        <ecNumber evidence="10">4.1.99.17</ecNumber>
    </recommendedName>
    <alternativeName>
        <fullName evidence="10">Hydroxymethylpyrimidine phosphate synthase</fullName>
        <shortName evidence="10">HMP-P synthase</shortName>
        <shortName evidence="10">HMP-phosphate synthase</shortName>
        <shortName evidence="10">HMPP synthase</shortName>
    </alternativeName>
    <alternativeName>
        <fullName evidence="10">Thiamine biosynthesis protein ThiC</fullName>
    </alternativeName>
</protein>
<dbReference type="RefSeq" id="WP_424605505.1">
    <property type="nucleotide sequence ID" value="NZ_JBNAVA010000004.1"/>
</dbReference>
<dbReference type="SFLD" id="SFLDF00407">
    <property type="entry name" value="phosphomethylpyrimidine_syntha"/>
    <property type="match status" value="1"/>
</dbReference>
<comment type="function">
    <text evidence="1 10">Catalyzes the synthesis of the hydroxymethylpyrimidine phosphate (HMP-P) moiety of thiamine from aminoimidazole ribotide (AIR) in a radical S-adenosyl-L-methionine (SAM)-dependent reaction.</text>
</comment>
<reference evidence="11 12" key="1">
    <citation type="submission" date="2018-01" db="EMBL/GenBank/DDBJ databases">
        <title>Metagenomic assembled genomes from two thermal pools in the Uzon Caldera, Kamchatka, Russia.</title>
        <authorList>
            <person name="Wilkins L."/>
            <person name="Ettinger C."/>
        </authorList>
    </citation>
    <scope>NUCLEOTIDE SEQUENCE [LARGE SCALE GENOMIC DNA]</scope>
    <source>
        <strain evidence="11">ZAV-05</strain>
    </source>
</reference>
<sequence length="425" mass="46346">MTQLEAAKKGILTQEMKIILKEESIDEANLLKNIAEGKIVIPKNKNRDFKKVMGIGKGLRTKINANIGTSGDCPTLEFEKEKLKVAIEAGADSVMDLSTGGDLTLIRSVILEESSVMVGAVPIYAVAAKLAEENIPTYKMDGEKLLRSIEEQCKQGIDYITVHCGVTKESVARMDKTNRVCGIVSRGGSILADWIRRNGKENPLYEFYDDLLDIAYKYDVTLSLGDGFRPGAIADATDRAQIDELIILGELAERAWKKNVQAMIEGPGHVPLNQIQANMILQKRLCNEAPFYILGPLPTDIAPGYDHITSAIGGAIAGAAGADFLCYVTPAEHLSLPDVEDVREGVIASKIAAHIADIAKGYPGAIEKDILMSKYRKELNWEGMFSLAIDPVKAMKKFKKNNDVNSCTMCGKLCAVNIDKKLATI</sequence>
<dbReference type="AlphaFoldDB" id="A0A2J6WQW5"/>
<organism evidence="11 12">
    <name type="scientific">Calditerrivibrio nitroreducens</name>
    <dbReference type="NCBI Taxonomy" id="477976"/>
    <lineage>
        <taxon>Bacteria</taxon>
        <taxon>Pseudomonadati</taxon>
        <taxon>Deferribacterota</taxon>
        <taxon>Deferribacteres</taxon>
        <taxon>Deferribacterales</taxon>
        <taxon>Calditerrivibrionaceae</taxon>
    </lineage>
</organism>
<dbReference type="InterPro" id="IPR037509">
    <property type="entry name" value="ThiC"/>
</dbReference>
<dbReference type="InterPro" id="IPR002817">
    <property type="entry name" value="ThiC/BzaA/B"/>
</dbReference>
<evidence type="ECO:0000256" key="3">
    <source>
        <dbReference type="ARBA" id="ARBA00022691"/>
    </source>
</evidence>
<comment type="pathway">
    <text evidence="10">Cofactor biosynthesis; thiamine diphosphate biosynthesis.</text>
</comment>
<comment type="similarity">
    <text evidence="10">Belongs to the ThiC family.</text>
</comment>
<feature type="binding site" evidence="10">
    <location>
        <position position="333"/>
    </location>
    <ligand>
        <name>Zn(2+)</name>
        <dbReference type="ChEBI" id="CHEBI:29105"/>
    </ligand>
</feature>
<dbReference type="GO" id="GO:0051539">
    <property type="term" value="F:4 iron, 4 sulfur cluster binding"/>
    <property type="evidence" value="ECO:0007669"/>
    <property type="project" value="UniProtKB-KW"/>
</dbReference>
<feature type="binding site" evidence="10">
    <location>
        <begin position="226"/>
        <end position="229"/>
    </location>
    <ligand>
        <name>substrate</name>
    </ligand>
</feature>
<name>A0A2J6WQW5_9BACT</name>
<evidence type="ECO:0000313" key="12">
    <source>
        <dbReference type="Proteomes" id="UP000242881"/>
    </source>
</evidence>
<dbReference type="PANTHER" id="PTHR30557:SF1">
    <property type="entry name" value="PHOSPHOMETHYLPYRIMIDINE SYNTHASE, CHLOROPLASTIC"/>
    <property type="match status" value="1"/>
</dbReference>
<feature type="binding site" evidence="10">
    <location>
        <position position="95"/>
    </location>
    <ligand>
        <name>substrate</name>
    </ligand>
</feature>
<keyword evidence="7 10" id="KW-0408">Iron</keyword>
<dbReference type="UniPathway" id="UPA00060"/>
<evidence type="ECO:0000256" key="1">
    <source>
        <dbReference type="ARBA" id="ARBA00003175"/>
    </source>
</evidence>
<dbReference type="GO" id="GO:0009228">
    <property type="term" value="P:thiamine biosynthetic process"/>
    <property type="evidence" value="ECO:0007669"/>
    <property type="project" value="UniProtKB-UniRule"/>
</dbReference>
<evidence type="ECO:0000256" key="9">
    <source>
        <dbReference type="ARBA" id="ARBA00023239"/>
    </source>
</evidence>
<feature type="binding site" evidence="10">
    <location>
        <position position="163"/>
    </location>
    <ligand>
        <name>substrate</name>
    </ligand>
</feature>